<gene>
    <name evidence="3" type="primary">106068341</name>
</gene>
<dbReference type="STRING" id="6526.A0A2C9LWK4"/>
<dbReference type="InterPro" id="IPR041927">
    <property type="entry name" value="UBA2_UBAC1"/>
</dbReference>
<feature type="compositionally biased region" description="Basic and acidic residues" evidence="1">
    <location>
        <begin position="108"/>
        <end position="120"/>
    </location>
</feature>
<dbReference type="VEuPathDB" id="VectorBase:BGLAX_040224"/>
<dbReference type="InterPro" id="IPR052476">
    <property type="entry name" value="UBAC1"/>
</dbReference>
<reference evidence="3" key="1">
    <citation type="submission" date="2020-05" db="UniProtKB">
        <authorList>
            <consortium name="EnsemblMetazoa"/>
        </authorList>
    </citation>
    <scope>IDENTIFICATION</scope>
    <source>
        <strain evidence="3">BB02</strain>
    </source>
</reference>
<proteinExistence type="predicted"/>
<feature type="region of interest" description="Disordered" evidence="1">
    <location>
        <begin position="108"/>
        <end position="147"/>
    </location>
</feature>
<evidence type="ECO:0000256" key="1">
    <source>
        <dbReference type="SAM" id="MobiDB-lite"/>
    </source>
</evidence>
<dbReference type="CDD" id="cd14304">
    <property type="entry name" value="UBA2_KPC2"/>
    <property type="match status" value="1"/>
</dbReference>
<feature type="domain" description="UBA" evidence="2">
    <location>
        <begin position="195"/>
        <end position="235"/>
    </location>
</feature>
<evidence type="ECO:0000313" key="3">
    <source>
        <dbReference type="EnsemblMetazoa" id="BGLB035697-PA"/>
    </source>
</evidence>
<dbReference type="InterPro" id="IPR015940">
    <property type="entry name" value="UBA"/>
</dbReference>
<evidence type="ECO:0000313" key="4">
    <source>
        <dbReference type="Proteomes" id="UP000076420"/>
    </source>
</evidence>
<dbReference type="Pfam" id="PF22562">
    <property type="entry name" value="UBA_7"/>
    <property type="match status" value="2"/>
</dbReference>
<evidence type="ECO:0000259" key="2">
    <source>
        <dbReference type="PROSITE" id="PS50030"/>
    </source>
</evidence>
<dbReference type="VEuPathDB" id="VectorBase:BGLB035697"/>
<accession>A0A2C9LWK4</accession>
<dbReference type="PROSITE" id="PS50030">
    <property type="entry name" value="UBA"/>
    <property type="match status" value="2"/>
</dbReference>
<name>A0A2C9LWK4_BIOGL</name>
<dbReference type="KEGG" id="bgt:106068341"/>
<dbReference type="EnsemblMetazoa" id="BGLB035697-RA">
    <property type="protein sequence ID" value="BGLB035697-PA"/>
    <property type="gene ID" value="BGLB035697"/>
</dbReference>
<dbReference type="InterPro" id="IPR009060">
    <property type="entry name" value="UBA-like_sf"/>
</dbReference>
<dbReference type="AlphaFoldDB" id="A0A2C9LWK4"/>
<feature type="region of interest" description="Disordered" evidence="1">
    <location>
        <begin position="237"/>
        <end position="280"/>
    </location>
</feature>
<dbReference type="CDD" id="cd17039">
    <property type="entry name" value="Ubl_ubiquitin_like"/>
    <property type="match status" value="1"/>
</dbReference>
<dbReference type="Proteomes" id="UP000076420">
    <property type="component" value="Unassembled WGS sequence"/>
</dbReference>
<dbReference type="OrthoDB" id="336240at2759"/>
<dbReference type="Pfam" id="PF23326">
    <property type="entry name" value="UBL_UBAC1"/>
    <property type="match status" value="1"/>
</dbReference>
<dbReference type="Gene3D" id="1.10.8.10">
    <property type="entry name" value="DNA helicase RuvA subunit, C-terminal domain"/>
    <property type="match status" value="2"/>
</dbReference>
<dbReference type="InterPro" id="IPR057650">
    <property type="entry name" value="UBL_UBAC1"/>
</dbReference>
<dbReference type="SUPFAM" id="SSF46934">
    <property type="entry name" value="UBA-like"/>
    <property type="match status" value="2"/>
</dbReference>
<protein>
    <recommendedName>
        <fullName evidence="2">UBA domain-containing protein</fullName>
    </recommendedName>
</protein>
<dbReference type="GO" id="GO:0000151">
    <property type="term" value="C:ubiquitin ligase complex"/>
    <property type="evidence" value="ECO:0007669"/>
    <property type="project" value="TreeGrafter"/>
</dbReference>
<dbReference type="PANTHER" id="PTHR46738">
    <property type="entry name" value="UBIQUITIN-ASSOCIATED DOMAIN-CONTAINING PROTEIN 1"/>
    <property type="match status" value="1"/>
</dbReference>
<dbReference type="InterPro" id="IPR029071">
    <property type="entry name" value="Ubiquitin-like_domsf"/>
</dbReference>
<dbReference type="SUPFAM" id="SSF54236">
    <property type="entry name" value="Ubiquitin-like"/>
    <property type="match status" value="1"/>
</dbReference>
<feature type="domain" description="UBA" evidence="2">
    <location>
        <begin position="296"/>
        <end position="338"/>
    </location>
</feature>
<sequence length="427" mass="47605">MVVTDSFLFPPSAMMKVRVTNMNGVDTIVDVGKDWTCDKVKLALEHLLDLPPALTGLSADPLKNSLMFKLVLVRTGKTLFDEGTLAQQGVREFDELLLLRKRMNVPHLETERQRDEKKAPDISTIRKATAHLPKKNHDLPEEEPTSSLDFQSELRRILISLIEASQRVLCLNPEAAKIFQQAEDMLNEAPTRKTGLSEANIKQLTDMGFPAHRAKKALLLNQQSVTAAMEWLLANESDPDIDKPLPGEDNDEGEVDAAPSEPTVPESDDQQGATGGAEGPRFKNILETIRAFQRREFRPNPIALQNLLEMGFAEKEAIHALRLSRNSQEAACDWLLSDKKERPDSIDQGLDPNSPVYKAILAHPSVQLGLNSPRCLLAFLQMLENPITASQWLNDPETGPLLMQISRIYHSEKLTPFNSEPSVDTDS</sequence>
<dbReference type="PANTHER" id="PTHR46738:SF1">
    <property type="entry name" value="UBIQUITIN-ASSOCIATED DOMAIN-CONTAINING PROTEIN 1"/>
    <property type="match status" value="1"/>
</dbReference>
<organism evidence="3 4">
    <name type="scientific">Biomphalaria glabrata</name>
    <name type="common">Bloodfluke planorb</name>
    <name type="synonym">Freshwater snail</name>
    <dbReference type="NCBI Taxonomy" id="6526"/>
    <lineage>
        <taxon>Eukaryota</taxon>
        <taxon>Metazoa</taxon>
        <taxon>Spiralia</taxon>
        <taxon>Lophotrochozoa</taxon>
        <taxon>Mollusca</taxon>
        <taxon>Gastropoda</taxon>
        <taxon>Heterobranchia</taxon>
        <taxon>Euthyneura</taxon>
        <taxon>Panpulmonata</taxon>
        <taxon>Hygrophila</taxon>
        <taxon>Lymnaeoidea</taxon>
        <taxon>Planorbidae</taxon>
        <taxon>Biomphalaria</taxon>
    </lineage>
</organism>
<dbReference type="SMART" id="SM00165">
    <property type="entry name" value="UBA"/>
    <property type="match status" value="2"/>
</dbReference>